<feature type="region of interest" description="Disordered" evidence="1">
    <location>
        <begin position="362"/>
        <end position="397"/>
    </location>
</feature>
<proteinExistence type="predicted"/>
<reference evidence="2" key="1">
    <citation type="submission" date="2009-06" db="EMBL/GenBank/DDBJ databases">
        <title>Complete sequence chromosome 1 of Ralstonia pickettii 12D.</title>
        <authorList>
            <consortium name="US DOE Joint Genome Institute"/>
            <person name="Lucas S."/>
            <person name="Copeland A."/>
            <person name="Lapidus A."/>
            <person name="Glavina del Rio T."/>
            <person name="Dalin E."/>
            <person name="Tice H."/>
            <person name="Bruce D."/>
            <person name="Goodwin L."/>
            <person name="Pitluck S."/>
            <person name="Sims D."/>
            <person name="Meincke L."/>
            <person name="Brettin T."/>
            <person name="Detter J.C."/>
            <person name="Han C."/>
            <person name="Larimer F."/>
            <person name="Land M."/>
            <person name="Hauser L."/>
            <person name="Kyrpides N."/>
            <person name="Ovchinnikova G."/>
            <person name="Marsh T."/>
            <person name="Richardson P."/>
        </authorList>
    </citation>
    <scope>NUCLEOTIDE SEQUENCE [LARGE SCALE GENOMIC DNA]</scope>
    <source>
        <strain evidence="2">12D</strain>
    </source>
</reference>
<evidence type="ECO:0000313" key="2">
    <source>
        <dbReference type="EMBL" id="ACS61519.1"/>
    </source>
</evidence>
<accession>C6BBA7</accession>
<feature type="compositionally biased region" description="Basic and acidic residues" evidence="1">
    <location>
        <begin position="518"/>
        <end position="527"/>
    </location>
</feature>
<dbReference type="HOGENOM" id="CLU_032889_0_0_4"/>
<dbReference type="AlphaFoldDB" id="C6BBA7"/>
<evidence type="ECO:0000256" key="1">
    <source>
        <dbReference type="SAM" id="MobiDB-lite"/>
    </source>
</evidence>
<dbReference type="KEGG" id="rpf:Rpic12D_0210"/>
<dbReference type="EMBL" id="CP001644">
    <property type="protein sequence ID" value="ACS61519.1"/>
    <property type="molecule type" value="Genomic_DNA"/>
</dbReference>
<evidence type="ECO:0008006" key="3">
    <source>
        <dbReference type="Google" id="ProtNLM"/>
    </source>
</evidence>
<name>C6BBA7_RALP1</name>
<organism evidence="2">
    <name type="scientific">Ralstonia pickettii (strain 12D)</name>
    <dbReference type="NCBI Taxonomy" id="428406"/>
    <lineage>
        <taxon>Bacteria</taxon>
        <taxon>Pseudomonadati</taxon>
        <taxon>Pseudomonadota</taxon>
        <taxon>Betaproteobacteria</taxon>
        <taxon>Burkholderiales</taxon>
        <taxon>Burkholderiaceae</taxon>
        <taxon>Ralstonia</taxon>
    </lineage>
</organism>
<dbReference type="STRING" id="428406.Rpic12D_0210"/>
<gene>
    <name evidence="2" type="ordered locus">Rpic12D_0210</name>
</gene>
<sequence length="606" mass="67681">MAFERQPITQRTYHDDFDNPDDRELVTWWHCGLVKSHKAGHQPKVLVCFRRVEAGNRLGEFVYRRIPVTELGQFDIGTIWKGKAAREELRLKVATFQLDFNAGAWRYRSVGELQTDTTDAPLPSEKYRLPDANLLAPSQVIQFPITDDHVGVLVPCLTFFSRCYGRSPHVKRALTTYPLVQAEDELFAPLVEPAPPNAWPINLRRRVVNADTVYLAHLRYDSYTKAQSRPIWGQLEAAAGNGSGPAFLRIGPWFEGPARVKAKGIWLIQDKRFLALQIIGCSEPGGVPIYRDRQNTNKTGPLAEGAEPGLAWQGSAGKVLAPRPIIHVSSEEQPDGDAASIEIPDRDFELLGIPRIVVDVQREHSRSSASSERGGGPEPDRFSGDDPQGRGKGVGLGSFKASTVMESNGVLRDIWNVLLKLKTTKPDLVLTVEFYTPSDGFSTAEEPRLIALEPFDDDERATLESRVKNWPLLDTKAGTPRGVLLARILTPKGHVHFFEIERRVRAQKSTTTESDEDGEKKGEVKQELKEESYKGMVFNLDDPSRLEAWLDFLLNRVRYACGVLDKLAGACPGRAHTFIHAPAKSESWPCERSVMHALEKLGIIEN</sequence>
<feature type="region of interest" description="Disordered" evidence="1">
    <location>
        <begin position="508"/>
        <end position="527"/>
    </location>
</feature>
<protein>
    <recommendedName>
        <fullName evidence="3">TnsE C-terminal domain-containing protein</fullName>
    </recommendedName>
</protein>
<feature type="compositionally biased region" description="Basic and acidic residues" evidence="1">
    <location>
        <begin position="378"/>
        <end position="389"/>
    </location>
</feature>